<dbReference type="SUPFAM" id="SSF117143">
    <property type="entry name" value="Flagellar hook protein flgE"/>
    <property type="match status" value="1"/>
</dbReference>
<dbReference type="PROSITE" id="PS00588">
    <property type="entry name" value="FLAGELLA_BB_ROD"/>
    <property type="match status" value="1"/>
</dbReference>
<proteinExistence type="inferred from homology"/>
<evidence type="ECO:0000256" key="3">
    <source>
        <dbReference type="ARBA" id="ARBA00019015"/>
    </source>
</evidence>
<comment type="function">
    <text evidence="5">A flexible structure which links the flagellar filament to the drive apparatus in the basal body.</text>
</comment>
<dbReference type="InterPro" id="IPR010930">
    <property type="entry name" value="Flg_bb/hook_C_dom"/>
</dbReference>
<evidence type="ECO:0000259" key="8">
    <source>
        <dbReference type="Pfam" id="PF07559"/>
    </source>
</evidence>
<comment type="subcellular location">
    <subcellularLocation>
        <location evidence="1 5">Bacterial flagellum basal body</location>
    </subcellularLocation>
</comment>
<dbReference type="Pfam" id="PF22692">
    <property type="entry name" value="LlgE_F_G_D1"/>
    <property type="match status" value="1"/>
</dbReference>
<dbReference type="InterPro" id="IPR001444">
    <property type="entry name" value="Flag_bb_rod_N"/>
</dbReference>
<dbReference type="Pfam" id="PF06429">
    <property type="entry name" value="Flg_bbr_C"/>
    <property type="match status" value="1"/>
</dbReference>
<dbReference type="Proteomes" id="UP000240653">
    <property type="component" value="Unassembled WGS sequence"/>
</dbReference>
<keyword evidence="11" id="KW-1185">Reference proteome</keyword>
<reference evidence="10 11" key="1">
    <citation type="submission" date="2018-03" db="EMBL/GenBank/DDBJ databases">
        <title>The draft genome of Mesorhizobium soli JCM 19897.</title>
        <authorList>
            <person name="Li L."/>
            <person name="Liu L."/>
            <person name="Liang L."/>
            <person name="Wang T."/>
            <person name="Zhang X."/>
        </authorList>
    </citation>
    <scope>NUCLEOTIDE SEQUENCE [LARGE SCALE GENOMIC DNA]</scope>
    <source>
        <strain evidence="10 11">JCM 19897</strain>
    </source>
</reference>
<dbReference type="AlphaFoldDB" id="A0A2P7SEG9"/>
<dbReference type="GO" id="GO:0005829">
    <property type="term" value="C:cytosol"/>
    <property type="evidence" value="ECO:0007669"/>
    <property type="project" value="TreeGrafter"/>
</dbReference>
<protein>
    <recommendedName>
        <fullName evidence="3 5">Flagellar hook protein FlgE</fullName>
    </recommendedName>
</protein>
<evidence type="ECO:0000256" key="4">
    <source>
        <dbReference type="ARBA" id="ARBA00023143"/>
    </source>
</evidence>
<comment type="caution">
    <text evidence="10">The sequence shown here is derived from an EMBL/GenBank/DDBJ whole genome shotgun (WGS) entry which is preliminary data.</text>
</comment>
<keyword evidence="4 5" id="KW-0975">Bacterial flagellum</keyword>
<dbReference type="GO" id="GO:0071978">
    <property type="term" value="P:bacterial-type flagellum-dependent swarming motility"/>
    <property type="evidence" value="ECO:0007669"/>
    <property type="project" value="TreeGrafter"/>
</dbReference>
<gene>
    <name evidence="10" type="ORF">C7I85_11690</name>
</gene>
<dbReference type="GO" id="GO:0009425">
    <property type="term" value="C:bacterial-type flagellum basal body"/>
    <property type="evidence" value="ECO:0007669"/>
    <property type="project" value="UniProtKB-SubCell"/>
</dbReference>
<feature type="domain" description="Flagellar basal-body/hook protein C-terminal" evidence="7">
    <location>
        <begin position="376"/>
        <end position="420"/>
    </location>
</feature>
<dbReference type="EMBL" id="PXYL01000005">
    <property type="protein sequence ID" value="PSJ60701.1"/>
    <property type="molecule type" value="Genomic_DNA"/>
</dbReference>
<dbReference type="InterPro" id="IPR019776">
    <property type="entry name" value="Flagellar_basal_body_rod_CS"/>
</dbReference>
<evidence type="ECO:0000313" key="10">
    <source>
        <dbReference type="EMBL" id="PSJ60701.1"/>
    </source>
</evidence>
<dbReference type="InterPro" id="IPR037925">
    <property type="entry name" value="FlgE/F/G-like"/>
</dbReference>
<organism evidence="10 11">
    <name type="scientific">Pseudaminobacter soli</name>
    <name type="common">ex Li et al. 2025</name>
    <dbReference type="NCBI Taxonomy" id="1295366"/>
    <lineage>
        <taxon>Bacteria</taxon>
        <taxon>Pseudomonadati</taxon>
        <taxon>Pseudomonadota</taxon>
        <taxon>Alphaproteobacteria</taxon>
        <taxon>Hyphomicrobiales</taxon>
        <taxon>Phyllobacteriaceae</taxon>
        <taxon>Pseudaminobacter</taxon>
    </lineage>
</organism>
<dbReference type="RefSeq" id="WP_106724167.1">
    <property type="nucleotide sequence ID" value="NZ_PXYL01000005.1"/>
</dbReference>
<dbReference type="PANTHER" id="PTHR30435:SF1">
    <property type="entry name" value="FLAGELLAR HOOK PROTEIN FLGE"/>
    <property type="match status" value="1"/>
</dbReference>
<dbReference type="GO" id="GO:0009424">
    <property type="term" value="C:bacterial-type flagellum hook"/>
    <property type="evidence" value="ECO:0007669"/>
    <property type="project" value="TreeGrafter"/>
</dbReference>
<feature type="domain" description="Flagellar hook protein FlgE D2" evidence="8">
    <location>
        <begin position="182"/>
        <end position="301"/>
    </location>
</feature>
<evidence type="ECO:0000256" key="1">
    <source>
        <dbReference type="ARBA" id="ARBA00004117"/>
    </source>
</evidence>
<dbReference type="InterPro" id="IPR053967">
    <property type="entry name" value="LlgE_F_G-like_D1"/>
</dbReference>
<comment type="similarity">
    <text evidence="2 5">Belongs to the flagella basal body rod proteins family.</text>
</comment>
<evidence type="ECO:0000259" key="9">
    <source>
        <dbReference type="Pfam" id="PF22692"/>
    </source>
</evidence>
<evidence type="ECO:0000313" key="11">
    <source>
        <dbReference type="Proteomes" id="UP000240653"/>
    </source>
</evidence>
<sequence>MSLYGMMRTGVSGMNAQANRLSTVADNIANSNTTGYKRASTEFSSLVIPTVSGNYTSGGVTTTIRNAISQQGDLKYTTSGSDLAINGSGFFVVQSTGGGAPVLTRAGSFVPDAQGRLVNAAGFQLMGYSYDNGDPSVVANGLGGLVPVTISQTDLVAIASSKGVFTANLPANADIVAAADLPSANGTTATYSAKSSLVTYDSLGGEQLLDVYYTKTGDNTWEVAIYKQSDASPNTSFPYGGDGLIGTQTLTFDPSNGKLATTPLSVTATIPGPPSQSIDIDLSKMTQLDKSYTIVDAKVDGAAPAGIKGVQIAADGIVYAQYENGALKPIFRIPIADVPSPDLMQVQSGNVFVPTGDSGAVQLGFPNEGGRGKIVAGALENSNVDIAQELTDMIESQRSYTANSKVFQTGSDLMDILVNLKR</sequence>
<dbReference type="InterPro" id="IPR020013">
    <property type="entry name" value="Flagellar_FlgE/F/G"/>
</dbReference>
<keyword evidence="10" id="KW-0969">Cilium</keyword>
<dbReference type="Pfam" id="PF07559">
    <property type="entry name" value="FlgE_D2"/>
    <property type="match status" value="1"/>
</dbReference>
<accession>A0A2P7SEG9</accession>
<dbReference type="Gene3D" id="2.60.98.20">
    <property type="entry name" value="Flagellar hook protein FlgE"/>
    <property type="match status" value="1"/>
</dbReference>
<dbReference type="InterPro" id="IPR011491">
    <property type="entry name" value="FlgE_D2"/>
</dbReference>
<dbReference type="InterPro" id="IPR037058">
    <property type="entry name" value="Falgellar_hook_FlgE_sf"/>
</dbReference>
<evidence type="ECO:0000256" key="5">
    <source>
        <dbReference type="RuleBase" id="RU362116"/>
    </source>
</evidence>
<keyword evidence="10" id="KW-0282">Flagellum</keyword>
<evidence type="ECO:0000259" key="6">
    <source>
        <dbReference type="Pfam" id="PF00460"/>
    </source>
</evidence>
<dbReference type="OrthoDB" id="8372879at2"/>
<name>A0A2P7SEG9_9HYPH</name>
<dbReference type="Pfam" id="PF00460">
    <property type="entry name" value="Flg_bb_rod"/>
    <property type="match status" value="1"/>
</dbReference>
<dbReference type="NCBIfam" id="TIGR03506">
    <property type="entry name" value="FlgEFG_subfam"/>
    <property type="match status" value="1"/>
</dbReference>
<evidence type="ECO:0000256" key="2">
    <source>
        <dbReference type="ARBA" id="ARBA00009677"/>
    </source>
</evidence>
<evidence type="ECO:0000259" key="7">
    <source>
        <dbReference type="Pfam" id="PF06429"/>
    </source>
</evidence>
<dbReference type="PANTHER" id="PTHR30435">
    <property type="entry name" value="FLAGELLAR PROTEIN"/>
    <property type="match status" value="1"/>
</dbReference>
<feature type="domain" description="Flagellar hook protein FlgE/F/G-like D1" evidence="9">
    <location>
        <begin position="84"/>
        <end position="149"/>
    </location>
</feature>
<feature type="domain" description="Flagellar basal body rod protein N-terminal" evidence="6">
    <location>
        <begin position="7"/>
        <end position="37"/>
    </location>
</feature>
<keyword evidence="10" id="KW-0966">Cell projection</keyword>